<organism evidence="2 3">
    <name type="scientific">Eumeta variegata</name>
    <name type="common">Bagworm moth</name>
    <name type="synonym">Eumeta japonica</name>
    <dbReference type="NCBI Taxonomy" id="151549"/>
    <lineage>
        <taxon>Eukaryota</taxon>
        <taxon>Metazoa</taxon>
        <taxon>Ecdysozoa</taxon>
        <taxon>Arthropoda</taxon>
        <taxon>Hexapoda</taxon>
        <taxon>Insecta</taxon>
        <taxon>Pterygota</taxon>
        <taxon>Neoptera</taxon>
        <taxon>Endopterygota</taxon>
        <taxon>Lepidoptera</taxon>
        <taxon>Glossata</taxon>
        <taxon>Ditrysia</taxon>
        <taxon>Tineoidea</taxon>
        <taxon>Psychidae</taxon>
        <taxon>Oiketicinae</taxon>
        <taxon>Eumeta</taxon>
    </lineage>
</organism>
<proteinExistence type="predicted"/>
<protein>
    <submittedName>
        <fullName evidence="2">Uncharacterized protein</fullName>
    </submittedName>
</protein>
<sequence length="168" mass="19174">MVGNKRRDKSGTRASGEQKENLEKLGNNEAGNVFSRRRRRKSHGAELPAGRGRVRGPAPRASPFARRAGREYNFKVPHHTYKSTITQKEREREREREKERERERDSRMEKALRLFDIQTRRPVNKSNEHAAATDGVVGVSVQSQLSELPVQLKRTAVRAPPFCSNCNA</sequence>
<name>A0A4C1TDX4_EUMVA</name>
<evidence type="ECO:0000256" key="1">
    <source>
        <dbReference type="SAM" id="MobiDB-lite"/>
    </source>
</evidence>
<dbReference type="Proteomes" id="UP000299102">
    <property type="component" value="Unassembled WGS sequence"/>
</dbReference>
<feature type="compositionally biased region" description="Basic and acidic residues" evidence="1">
    <location>
        <begin position="87"/>
        <end position="108"/>
    </location>
</feature>
<dbReference type="AlphaFoldDB" id="A0A4C1TDX4"/>
<feature type="compositionally biased region" description="Low complexity" evidence="1">
    <location>
        <begin position="48"/>
        <end position="66"/>
    </location>
</feature>
<evidence type="ECO:0000313" key="3">
    <source>
        <dbReference type="Proteomes" id="UP000299102"/>
    </source>
</evidence>
<dbReference type="EMBL" id="BGZK01000051">
    <property type="protein sequence ID" value="GBP12416.1"/>
    <property type="molecule type" value="Genomic_DNA"/>
</dbReference>
<keyword evidence="3" id="KW-1185">Reference proteome</keyword>
<gene>
    <name evidence="2" type="ORF">EVAR_75831_1</name>
</gene>
<feature type="region of interest" description="Disordered" evidence="1">
    <location>
        <begin position="1"/>
        <end position="108"/>
    </location>
</feature>
<accession>A0A4C1TDX4</accession>
<reference evidence="2 3" key="1">
    <citation type="journal article" date="2019" name="Commun. Biol.">
        <title>The bagworm genome reveals a unique fibroin gene that provides high tensile strength.</title>
        <authorList>
            <person name="Kono N."/>
            <person name="Nakamura H."/>
            <person name="Ohtoshi R."/>
            <person name="Tomita M."/>
            <person name="Numata K."/>
            <person name="Arakawa K."/>
        </authorList>
    </citation>
    <scope>NUCLEOTIDE SEQUENCE [LARGE SCALE GENOMIC DNA]</scope>
</reference>
<comment type="caution">
    <text evidence="2">The sequence shown here is derived from an EMBL/GenBank/DDBJ whole genome shotgun (WGS) entry which is preliminary data.</text>
</comment>
<evidence type="ECO:0000313" key="2">
    <source>
        <dbReference type="EMBL" id="GBP12416.1"/>
    </source>
</evidence>